<dbReference type="EMBL" id="QDAG01000010">
    <property type="protein sequence ID" value="KAE8126973.1"/>
    <property type="molecule type" value="Genomic_DNA"/>
</dbReference>
<proteinExistence type="predicted"/>
<keyword evidence="2" id="KW-0812">Transmembrane</keyword>
<feature type="compositionally biased region" description="Low complexity" evidence="1">
    <location>
        <begin position="130"/>
        <end position="175"/>
    </location>
</feature>
<organism evidence="4 5">
    <name type="scientific">Bifidobacterium tibiigranuli</name>
    <dbReference type="NCBI Taxonomy" id="2172043"/>
    <lineage>
        <taxon>Bacteria</taxon>
        <taxon>Bacillati</taxon>
        <taxon>Actinomycetota</taxon>
        <taxon>Actinomycetes</taxon>
        <taxon>Bifidobacteriales</taxon>
        <taxon>Bifidobacteriaceae</taxon>
        <taxon>Bifidobacterium</taxon>
    </lineage>
</organism>
<dbReference type="Proteomes" id="UP000325415">
    <property type="component" value="Unassembled WGS sequence"/>
</dbReference>
<protein>
    <submittedName>
        <fullName evidence="4">Zinc-ribbon domain-containing protein</fullName>
    </submittedName>
</protein>
<evidence type="ECO:0000313" key="4">
    <source>
        <dbReference type="EMBL" id="KAE8126973.1"/>
    </source>
</evidence>
<feature type="transmembrane region" description="Helical" evidence="2">
    <location>
        <begin position="233"/>
        <end position="252"/>
    </location>
</feature>
<feature type="compositionally biased region" description="Low complexity" evidence="1">
    <location>
        <begin position="108"/>
        <end position="119"/>
    </location>
</feature>
<dbReference type="InterPro" id="IPR005543">
    <property type="entry name" value="PASTA_dom"/>
</dbReference>
<evidence type="ECO:0000256" key="2">
    <source>
        <dbReference type="SAM" id="Phobius"/>
    </source>
</evidence>
<feature type="region of interest" description="Disordered" evidence="1">
    <location>
        <begin position="73"/>
        <end position="183"/>
    </location>
</feature>
<reference evidence="4 5" key="1">
    <citation type="submission" date="2018-04" db="EMBL/GenBank/DDBJ databases">
        <authorList>
            <person name="Eckel V.P."/>
            <person name="Vogel R.F."/>
        </authorList>
    </citation>
    <scope>NUCLEOTIDE SEQUENCE [LARGE SCALE GENOMIC DNA]</scope>
    <source>
        <strain evidence="5">TMW 2.1764</strain>
    </source>
</reference>
<evidence type="ECO:0000256" key="1">
    <source>
        <dbReference type="SAM" id="MobiDB-lite"/>
    </source>
</evidence>
<gene>
    <name evidence="4" type="ORF">DDE84_09465</name>
</gene>
<keyword evidence="2" id="KW-0472">Membrane</keyword>
<dbReference type="PROSITE" id="PS51178">
    <property type="entry name" value="PASTA"/>
    <property type="match status" value="1"/>
</dbReference>
<accession>A0A5N6S5L5</accession>
<name>A0A5N6S5L5_9BIFI</name>
<sequence>MPATGRRAAQTCQFRECCDTKESASMYCTQCGHKIDDNAAFCDQCGAATAQSGASLGDAETVAADDSTSLASVTNVDNTGVGEMDTVDSHAGEADADGGDGVDGGNGSVDDNAGSGVDIDSSDPDDDAAVGDATSSESAEPVVSVASSDSVEEPQAAESAWEAEAPAEMQAEAQPNGATPPVSEIDEIGEVAEAEVAEGAAPAPAATAISATVTAAPVTAATTAVSPSRRIRIIIALVAVIAVVVAALFGTYQAGLWGGNAIPDPAGVSAGGKSGSSAKEVSKALSQQGFTPKVTVQFSREKSGTFLGYKNVHAGQHYRGTTVTVLSSQGPGVPKGTTGQSLSKAAAAVQDMGVPVAYKQVVVNGSKIKEGTVVASQPADGQPVTDPASGIKLAVAARGTGVSYDIIGTDKNAAQSQYGKLGFDVTLRPRFSAKNMLGKVVDSDPAPGTPAQGGALTLFYGIDASGMKDAVSGQYDPDSLNPMTAPVQGRYCNSKNDCVDFTKNSDGETNGVSSSEYQTPDQRWTFEDNLVFCVSGQQSACPNDSMINNLFTGNTGAFELLPLSTLTGFTCGDTYKLGREGGNCIGGKWITEGAPSDGKWSGARYDMGPLYVYFPVGADVNKVVASGYFDKQSVADAKKGKPVDTSRPFFIRRDKTLYDSSSIPITSLTTPNPFLPWGNGSSMEPVKPAPSDDTAYYLVDSASVDWDALPDVKNPPKPKNNAAADSAAKVVLKAAMQQAAGQYVYDVGTMWKSKLTVNGDGSFSGRAMRYNATGDGDTTPEHPQGTIRESRFTGRFASATKNTDGSYALQCDAGALHFEGKPGDSYVDQNTDKGMRILTVDKSEVTTGIGSCGSFTLYPKGFPVAQLGDSIRSFGGMNNLPDGSALSTPVIAGSEAKNGELFNSNVGGVFFAPQD</sequence>
<keyword evidence="5" id="KW-1185">Reference proteome</keyword>
<comment type="caution">
    <text evidence="4">The sequence shown here is derived from an EMBL/GenBank/DDBJ whole genome shotgun (WGS) entry which is preliminary data.</text>
</comment>
<dbReference type="AlphaFoldDB" id="A0A5N6S5L5"/>
<evidence type="ECO:0000313" key="5">
    <source>
        <dbReference type="Proteomes" id="UP000325415"/>
    </source>
</evidence>
<dbReference type="Pfam" id="PF13240">
    <property type="entry name" value="Zn_Ribbon_1"/>
    <property type="match status" value="1"/>
</dbReference>
<evidence type="ECO:0000259" key="3">
    <source>
        <dbReference type="PROSITE" id="PS51178"/>
    </source>
</evidence>
<dbReference type="InterPro" id="IPR026870">
    <property type="entry name" value="Zinc_ribbon_dom"/>
</dbReference>
<keyword evidence="2" id="KW-1133">Transmembrane helix</keyword>
<feature type="domain" description="PASTA" evidence="3">
    <location>
        <begin position="327"/>
        <end position="397"/>
    </location>
</feature>
<feature type="compositionally biased region" description="Acidic residues" evidence="1">
    <location>
        <begin position="120"/>
        <end position="129"/>
    </location>
</feature>